<dbReference type="Pfam" id="PF00356">
    <property type="entry name" value="LacI"/>
    <property type="match status" value="1"/>
</dbReference>
<accession>A0A3N4PP64</accession>
<evidence type="ECO:0000256" key="3">
    <source>
        <dbReference type="ARBA" id="ARBA00023163"/>
    </source>
</evidence>
<gene>
    <name evidence="5" type="ORF">EGT74_21445</name>
</gene>
<reference evidence="5 6" key="1">
    <citation type="submission" date="2018-11" db="EMBL/GenBank/DDBJ databases">
        <title>Chitinophaga lutea sp.nov., isolate from arsenic contaminated soil.</title>
        <authorList>
            <person name="Zong Y."/>
        </authorList>
    </citation>
    <scope>NUCLEOTIDE SEQUENCE [LARGE SCALE GENOMIC DNA]</scope>
    <source>
        <strain evidence="5 6">ZY74</strain>
    </source>
</reference>
<keyword evidence="1" id="KW-0805">Transcription regulation</keyword>
<evidence type="ECO:0000256" key="1">
    <source>
        <dbReference type="ARBA" id="ARBA00023015"/>
    </source>
</evidence>
<feature type="domain" description="HTH lacI-type" evidence="4">
    <location>
        <begin position="10"/>
        <end position="64"/>
    </location>
</feature>
<dbReference type="EMBL" id="RPDH01000002">
    <property type="protein sequence ID" value="RPE09555.1"/>
    <property type="molecule type" value="Genomic_DNA"/>
</dbReference>
<dbReference type="OrthoDB" id="628703at2"/>
<dbReference type="Pfam" id="PF13407">
    <property type="entry name" value="Peripla_BP_4"/>
    <property type="match status" value="1"/>
</dbReference>
<dbReference type="PROSITE" id="PS50932">
    <property type="entry name" value="HTH_LACI_2"/>
    <property type="match status" value="1"/>
</dbReference>
<dbReference type="CDD" id="cd01392">
    <property type="entry name" value="HTH_LacI"/>
    <property type="match status" value="1"/>
</dbReference>
<dbReference type="SUPFAM" id="SSF47413">
    <property type="entry name" value="lambda repressor-like DNA-binding domains"/>
    <property type="match status" value="1"/>
</dbReference>
<evidence type="ECO:0000313" key="5">
    <source>
        <dbReference type="EMBL" id="RPE09555.1"/>
    </source>
</evidence>
<keyword evidence="3" id="KW-0804">Transcription</keyword>
<dbReference type="InterPro" id="IPR028082">
    <property type="entry name" value="Peripla_BP_I"/>
</dbReference>
<dbReference type="Gene3D" id="3.40.50.2300">
    <property type="match status" value="2"/>
</dbReference>
<dbReference type="PANTHER" id="PTHR30146">
    <property type="entry name" value="LACI-RELATED TRANSCRIPTIONAL REPRESSOR"/>
    <property type="match status" value="1"/>
</dbReference>
<dbReference type="GO" id="GO:0000976">
    <property type="term" value="F:transcription cis-regulatory region binding"/>
    <property type="evidence" value="ECO:0007669"/>
    <property type="project" value="TreeGrafter"/>
</dbReference>
<dbReference type="Gene3D" id="1.10.260.40">
    <property type="entry name" value="lambda repressor-like DNA-binding domains"/>
    <property type="match status" value="1"/>
</dbReference>
<dbReference type="CDD" id="cd06307">
    <property type="entry name" value="PBP1_sugar_binding"/>
    <property type="match status" value="1"/>
</dbReference>
<dbReference type="SMART" id="SM00354">
    <property type="entry name" value="HTH_LACI"/>
    <property type="match status" value="1"/>
</dbReference>
<dbReference type="InterPro" id="IPR010982">
    <property type="entry name" value="Lambda_DNA-bd_dom_sf"/>
</dbReference>
<evidence type="ECO:0000256" key="2">
    <source>
        <dbReference type="ARBA" id="ARBA00023125"/>
    </source>
</evidence>
<comment type="caution">
    <text evidence="5">The sequence shown here is derived from an EMBL/GenBank/DDBJ whole genome shotgun (WGS) entry which is preliminary data.</text>
</comment>
<dbReference type="GO" id="GO:0003700">
    <property type="term" value="F:DNA-binding transcription factor activity"/>
    <property type="evidence" value="ECO:0007669"/>
    <property type="project" value="TreeGrafter"/>
</dbReference>
<evidence type="ECO:0000313" key="6">
    <source>
        <dbReference type="Proteomes" id="UP000278351"/>
    </source>
</evidence>
<dbReference type="InterPro" id="IPR000843">
    <property type="entry name" value="HTH_LacI"/>
</dbReference>
<protein>
    <submittedName>
        <fullName evidence="5">LacI family DNA-binding transcriptional regulator</fullName>
    </submittedName>
</protein>
<dbReference type="InterPro" id="IPR025997">
    <property type="entry name" value="SBP_2_dom"/>
</dbReference>
<evidence type="ECO:0000259" key="4">
    <source>
        <dbReference type="PROSITE" id="PS50932"/>
    </source>
</evidence>
<dbReference type="AlphaFoldDB" id="A0A3N4PP64"/>
<organism evidence="5 6">
    <name type="scientific">Chitinophaga lutea</name>
    <dbReference type="NCBI Taxonomy" id="2488634"/>
    <lineage>
        <taxon>Bacteria</taxon>
        <taxon>Pseudomonadati</taxon>
        <taxon>Bacteroidota</taxon>
        <taxon>Chitinophagia</taxon>
        <taxon>Chitinophagales</taxon>
        <taxon>Chitinophagaceae</taxon>
        <taxon>Chitinophaga</taxon>
    </lineage>
</organism>
<dbReference type="PROSITE" id="PS00356">
    <property type="entry name" value="HTH_LACI_1"/>
    <property type="match status" value="1"/>
</dbReference>
<dbReference type="SUPFAM" id="SSF53822">
    <property type="entry name" value="Periplasmic binding protein-like I"/>
    <property type="match status" value="1"/>
</dbReference>
<keyword evidence="2 5" id="KW-0238">DNA-binding</keyword>
<keyword evidence="6" id="KW-1185">Reference proteome</keyword>
<dbReference type="RefSeq" id="WP_123848548.1">
    <property type="nucleotide sequence ID" value="NZ_RPDH01000002.1"/>
</dbReference>
<dbReference type="PANTHER" id="PTHR30146:SF144">
    <property type="entry name" value="LACI-FAMILY TRANSCRIPTION REGULATOR"/>
    <property type="match status" value="1"/>
</dbReference>
<sequence length="354" mass="40414">MNKKDAGELSGVKEIARRAGVSAATVDRVIHKRKGVSDKTRDRINAIIAELNYQPNLHAQRLASRKVVHIATFIPESSDETSFWEGPLKGIEDAEAEVMQYSVKLHKFFYNQDNRKSFVKQAKAILKMKPDGILLAPSFMEESVDFITACDAAGIPYVFMDSDIPGRNNLSYIGPDLYQSGFLAAHLVSYLLREHDKVLIVNISKEIDTDHHLLRKEEGFRAYYKEHGQEHIIIKRDIHRLDHASIEAGIAKALERHTDIRVIFVTNSRVSAVAAYVQRLPHKVILIGYDFLKENIDYLHSRTIDFLICQKPLQQAYKGVMALYQHIAFNTPLDKINYMPIDIITKENYASYEM</sequence>
<proteinExistence type="predicted"/>
<dbReference type="Proteomes" id="UP000278351">
    <property type="component" value="Unassembled WGS sequence"/>
</dbReference>
<name>A0A3N4PP64_9BACT</name>